<accession>A0A8T2Q9H6</accession>
<dbReference type="AlphaFoldDB" id="A0A8T2Q9H6"/>
<reference evidence="2" key="1">
    <citation type="submission" date="2021-08" db="EMBL/GenBank/DDBJ databases">
        <title>WGS assembly of Ceratopteris richardii.</title>
        <authorList>
            <person name="Marchant D.B."/>
            <person name="Chen G."/>
            <person name="Jenkins J."/>
            <person name="Shu S."/>
            <person name="Leebens-Mack J."/>
            <person name="Grimwood J."/>
            <person name="Schmutz J."/>
            <person name="Soltis P."/>
            <person name="Soltis D."/>
            <person name="Chen Z.-H."/>
        </authorList>
    </citation>
    <scope>NUCLEOTIDE SEQUENCE</scope>
    <source>
        <strain evidence="2">Whitten #5841</strain>
        <tissue evidence="2">Leaf</tissue>
    </source>
</reference>
<evidence type="ECO:0000313" key="3">
    <source>
        <dbReference type="Proteomes" id="UP000825935"/>
    </source>
</evidence>
<keyword evidence="1" id="KW-1133">Transmembrane helix</keyword>
<proteinExistence type="predicted"/>
<comment type="caution">
    <text evidence="2">The sequence shown here is derived from an EMBL/GenBank/DDBJ whole genome shotgun (WGS) entry which is preliminary data.</text>
</comment>
<protein>
    <submittedName>
        <fullName evidence="2">Uncharacterized protein</fullName>
    </submittedName>
</protein>
<evidence type="ECO:0000313" key="2">
    <source>
        <dbReference type="EMBL" id="KAH7280193.1"/>
    </source>
</evidence>
<dbReference type="EMBL" id="CM035442">
    <property type="protein sequence ID" value="KAH7280193.1"/>
    <property type="molecule type" value="Genomic_DNA"/>
</dbReference>
<keyword evidence="1" id="KW-0472">Membrane</keyword>
<organism evidence="2 3">
    <name type="scientific">Ceratopteris richardii</name>
    <name type="common">Triangle waterfern</name>
    <dbReference type="NCBI Taxonomy" id="49495"/>
    <lineage>
        <taxon>Eukaryota</taxon>
        <taxon>Viridiplantae</taxon>
        <taxon>Streptophyta</taxon>
        <taxon>Embryophyta</taxon>
        <taxon>Tracheophyta</taxon>
        <taxon>Polypodiopsida</taxon>
        <taxon>Polypodiidae</taxon>
        <taxon>Polypodiales</taxon>
        <taxon>Pteridineae</taxon>
        <taxon>Pteridaceae</taxon>
        <taxon>Parkerioideae</taxon>
        <taxon>Ceratopteris</taxon>
    </lineage>
</organism>
<gene>
    <name evidence="2" type="ORF">KP509_37G055500</name>
</gene>
<evidence type="ECO:0000256" key="1">
    <source>
        <dbReference type="SAM" id="Phobius"/>
    </source>
</evidence>
<keyword evidence="1" id="KW-0812">Transmembrane</keyword>
<name>A0A8T2Q9H6_CERRI</name>
<feature type="transmembrane region" description="Helical" evidence="1">
    <location>
        <begin position="52"/>
        <end position="74"/>
    </location>
</feature>
<keyword evidence="3" id="KW-1185">Reference proteome</keyword>
<feature type="transmembrane region" description="Helical" evidence="1">
    <location>
        <begin position="94"/>
        <end position="114"/>
    </location>
</feature>
<sequence>MKNADMQEISQKNDWKCHSQRCVINHMSQKNYSATDRHTWAAGCLEAQISNYLLSVVMFSSFCHEGLCSYLWIFSLLQICQPAKKIKCTLLPNMVFLSLYFSLWLCLGEILYTCFCVELDAFAKRVNIGMHLLLAVFAWGSFQ</sequence>
<dbReference type="Proteomes" id="UP000825935">
    <property type="component" value="Chromosome 37"/>
</dbReference>